<dbReference type="AlphaFoldDB" id="A0A9D9ILK8"/>
<dbReference type="Proteomes" id="UP000823757">
    <property type="component" value="Unassembled WGS sequence"/>
</dbReference>
<organism evidence="3 4">
    <name type="scientific">Candidatus Cryptobacteroides faecigallinarum</name>
    <dbReference type="NCBI Taxonomy" id="2840763"/>
    <lineage>
        <taxon>Bacteria</taxon>
        <taxon>Pseudomonadati</taxon>
        <taxon>Bacteroidota</taxon>
        <taxon>Bacteroidia</taxon>
        <taxon>Bacteroidales</taxon>
        <taxon>Candidatus Cryptobacteroides</taxon>
    </lineage>
</organism>
<evidence type="ECO:0000256" key="1">
    <source>
        <dbReference type="SAM" id="SignalP"/>
    </source>
</evidence>
<reference evidence="3" key="2">
    <citation type="journal article" date="2021" name="PeerJ">
        <title>Extensive microbial diversity within the chicken gut microbiome revealed by metagenomics and culture.</title>
        <authorList>
            <person name="Gilroy R."/>
            <person name="Ravi A."/>
            <person name="Getino M."/>
            <person name="Pursley I."/>
            <person name="Horton D.L."/>
            <person name="Alikhan N.F."/>
            <person name="Baker D."/>
            <person name="Gharbi K."/>
            <person name="Hall N."/>
            <person name="Watson M."/>
            <person name="Adriaenssens E.M."/>
            <person name="Foster-Nyarko E."/>
            <person name="Jarju S."/>
            <person name="Secka A."/>
            <person name="Antonio M."/>
            <person name="Oren A."/>
            <person name="Chaudhuri R.R."/>
            <person name="La Ragione R."/>
            <person name="Hildebrand F."/>
            <person name="Pallen M.J."/>
        </authorList>
    </citation>
    <scope>NUCLEOTIDE SEQUENCE</scope>
    <source>
        <strain evidence="3">B1-13419</strain>
    </source>
</reference>
<proteinExistence type="predicted"/>
<dbReference type="EMBL" id="JADIMD010000103">
    <property type="protein sequence ID" value="MBO8474968.1"/>
    <property type="molecule type" value="Genomic_DNA"/>
</dbReference>
<evidence type="ECO:0000313" key="4">
    <source>
        <dbReference type="Proteomes" id="UP000823757"/>
    </source>
</evidence>
<evidence type="ECO:0000259" key="2">
    <source>
        <dbReference type="Pfam" id="PF13229"/>
    </source>
</evidence>
<dbReference type="InterPro" id="IPR039448">
    <property type="entry name" value="Beta_helix"/>
</dbReference>
<accession>A0A9D9ILK8</accession>
<dbReference type="Pfam" id="PF13229">
    <property type="entry name" value="Beta_helix"/>
    <property type="match status" value="1"/>
</dbReference>
<feature type="chain" id="PRO_5038824368" evidence="1">
    <location>
        <begin position="22"/>
        <end position="465"/>
    </location>
</feature>
<dbReference type="InterPro" id="IPR012334">
    <property type="entry name" value="Pectin_lyas_fold"/>
</dbReference>
<sequence length="465" mass="50415">MKKSKFLMLATAFTFMLTACEKDNTPEIPSNSIYQDIEGVIGEGQTIEVTGKHLRIPEGKSLTLEAGATIIFSNEGVGSNKAPIEFTVDGNLYCLGTAEKPVMLTVAEELRTEANTFAALWGGIVAGRTCEEMVIDHTVIEYTGGSVIVGSPAASNGYYEAGGDEYPQITTNNPEGRYIITNSIIRNGLSDGIYMQGGEAIIADNIFRANGETGGEAVNIKSGCRVDVARNVMYSPNTNGLKLSSSDQSDVRYQAEICAYNNTIIGAGWRREDEKGGGIYVEENANAKVFNNLMVNCKFLAMTPAWNEGGEDCYDRDNSVIDYNFYASGTVASSIFYEGPYEDDGEMFEYSGVKIPYEGYAYAHAEYDTEKADLHSIIAKDAEKAEELDPMFAAYNLDVDPSKLLWNKTEVSDFYLQSGSPALSDACPASQYTPYFASDGIRIEGTGKTYTSPAVTAQFGALGTK</sequence>
<comment type="caution">
    <text evidence="3">The sequence shown here is derived from an EMBL/GenBank/DDBJ whole genome shotgun (WGS) entry which is preliminary data.</text>
</comment>
<gene>
    <name evidence="3" type="ORF">IAB91_06740</name>
</gene>
<feature type="signal peptide" evidence="1">
    <location>
        <begin position="1"/>
        <end position="21"/>
    </location>
</feature>
<dbReference type="SUPFAM" id="SSF51126">
    <property type="entry name" value="Pectin lyase-like"/>
    <property type="match status" value="1"/>
</dbReference>
<reference evidence="3" key="1">
    <citation type="submission" date="2020-10" db="EMBL/GenBank/DDBJ databases">
        <authorList>
            <person name="Gilroy R."/>
        </authorList>
    </citation>
    <scope>NUCLEOTIDE SEQUENCE</scope>
    <source>
        <strain evidence="3">B1-13419</strain>
    </source>
</reference>
<evidence type="ECO:0000313" key="3">
    <source>
        <dbReference type="EMBL" id="MBO8474968.1"/>
    </source>
</evidence>
<dbReference type="PROSITE" id="PS51257">
    <property type="entry name" value="PROKAR_LIPOPROTEIN"/>
    <property type="match status" value="1"/>
</dbReference>
<dbReference type="InterPro" id="IPR011050">
    <property type="entry name" value="Pectin_lyase_fold/virulence"/>
</dbReference>
<dbReference type="Gene3D" id="2.160.20.10">
    <property type="entry name" value="Single-stranded right-handed beta-helix, Pectin lyase-like"/>
    <property type="match status" value="1"/>
</dbReference>
<feature type="domain" description="Right handed beta helix" evidence="2">
    <location>
        <begin position="176"/>
        <end position="298"/>
    </location>
</feature>
<protein>
    <submittedName>
        <fullName evidence="3">Right-handed parallel beta-helix repeat-containing protein</fullName>
    </submittedName>
</protein>
<name>A0A9D9ILK8_9BACT</name>
<keyword evidence="1" id="KW-0732">Signal</keyword>